<dbReference type="Pfam" id="PF02469">
    <property type="entry name" value="Fasciclin"/>
    <property type="match status" value="3"/>
</dbReference>
<dbReference type="Proteomes" id="UP000678393">
    <property type="component" value="Unassembled WGS sequence"/>
</dbReference>
<feature type="non-terminal residue" evidence="3">
    <location>
        <position position="1"/>
    </location>
</feature>
<dbReference type="OrthoDB" id="7700931at2759"/>
<dbReference type="PANTHER" id="PTHR10900:SF124">
    <property type="entry name" value="FI05614P"/>
    <property type="match status" value="1"/>
</dbReference>
<feature type="domain" description="FAS1" evidence="2">
    <location>
        <begin position="179"/>
        <end position="335"/>
    </location>
</feature>
<evidence type="ECO:0000313" key="3">
    <source>
        <dbReference type="EMBL" id="CAG5128779.1"/>
    </source>
</evidence>
<dbReference type="GO" id="GO:0007155">
    <property type="term" value="P:cell adhesion"/>
    <property type="evidence" value="ECO:0007669"/>
    <property type="project" value="TreeGrafter"/>
</dbReference>
<keyword evidence="4" id="KW-1185">Reference proteome</keyword>
<reference evidence="3" key="1">
    <citation type="submission" date="2021-04" db="EMBL/GenBank/DDBJ databases">
        <authorList>
            <consortium name="Molecular Ecology Group"/>
        </authorList>
    </citation>
    <scope>NUCLEOTIDE SEQUENCE</scope>
</reference>
<dbReference type="InterPro" id="IPR050904">
    <property type="entry name" value="Adhesion/Biosynth-related"/>
</dbReference>
<sequence>MATLYLDLILLMTILCSLSNGQSIANGNNTFESLDALGCSQFKAIILEAQLQGTFTSAQALTVFVFNDTAYSLLPPYRQTGLYKRSGTAEARQAASEYVNSFTLMEAVQTSAFSDAAPYQTYSSLNRKLFLNPRDLRIGNVASGLPGPTKYFCNGAMLIRPNIQAGQHVIHIIDQVLDMPIPFTALAYASGYQFYVKIMQLLQQAPQEDGEYNYNKQVQRVLTGSQVTFFLPSDEALNRIPAQKLTELQGNHKLMLDIITLHIVPSQVLFTSLVNQNEQFNTQFNSGTVIFRKKYNREGVYVTGALNTHRRVTARITPANITVNNGVVHQIDQLLGFVYKNAMEEIAIDPVTQNFEQFITVGRKDLQDALTSANEITVFAPINQAINAIANVYQNYMNNQSLINRVLEMSMLTQGQRVNVMDHSAGYFASMVSRYNGRPIKVYSEGNDTWVEGGYVQARVVKSDIGVTNGVVHQIDAVFGIPTRDIPYTIFCKDWLASTFVQMQYVGLTKYMRDPLLVKNQECTFNGISATGSGVPNNGVYNPSTDTANPPDLYTGICGDGIQRCEFTYFVPNGTAVDNFARTQYGRQIMNDPRRWKWILRRLITFRERIYLDQLAFGVPKSFLADNGEQIVVQVDSSGAR</sequence>
<feature type="domain" description="FAS1" evidence="2">
    <location>
        <begin position="339"/>
        <end position="479"/>
    </location>
</feature>
<dbReference type="SMART" id="SM00554">
    <property type="entry name" value="FAS1"/>
    <property type="match status" value="3"/>
</dbReference>
<accession>A0A8S3ZHL4</accession>
<organism evidence="3 4">
    <name type="scientific">Candidula unifasciata</name>
    <dbReference type="NCBI Taxonomy" id="100452"/>
    <lineage>
        <taxon>Eukaryota</taxon>
        <taxon>Metazoa</taxon>
        <taxon>Spiralia</taxon>
        <taxon>Lophotrochozoa</taxon>
        <taxon>Mollusca</taxon>
        <taxon>Gastropoda</taxon>
        <taxon>Heterobranchia</taxon>
        <taxon>Euthyneura</taxon>
        <taxon>Panpulmonata</taxon>
        <taxon>Eupulmonata</taxon>
        <taxon>Stylommatophora</taxon>
        <taxon>Helicina</taxon>
        <taxon>Helicoidea</taxon>
        <taxon>Geomitridae</taxon>
        <taxon>Candidula</taxon>
    </lineage>
</organism>
<comment type="caution">
    <text evidence="3">The sequence shown here is derived from an EMBL/GenBank/DDBJ whole genome shotgun (WGS) entry which is preliminary data.</text>
</comment>
<dbReference type="EMBL" id="CAJHNH020003219">
    <property type="protein sequence ID" value="CAG5128779.1"/>
    <property type="molecule type" value="Genomic_DNA"/>
</dbReference>
<evidence type="ECO:0000256" key="1">
    <source>
        <dbReference type="SAM" id="SignalP"/>
    </source>
</evidence>
<dbReference type="GO" id="GO:0050839">
    <property type="term" value="F:cell adhesion molecule binding"/>
    <property type="evidence" value="ECO:0007669"/>
    <property type="project" value="TreeGrafter"/>
</dbReference>
<dbReference type="InterPro" id="IPR000782">
    <property type="entry name" value="FAS1_domain"/>
</dbReference>
<feature type="signal peptide" evidence="1">
    <location>
        <begin position="1"/>
        <end position="21"/>
    </location>
</feature>
<dbReference type="SUPFAM" id="SSF82153">
    <property type="entry name" value="FAS1 domain"/>
    <property type="match status" value="3"/>
</dbReference>
<keyword evidence="1" id="KW-0732">Signal</keyword>
<evidence type="ECO:0000313" key="4">
    <source>
        <dbReference type="Proteomes" id="UP000678393"/>
    </source>
</evidence>
<gene>
    <name evidence="3" type="ORF">CUNI_LOCUS14337</name>
</gene>
<dbReference type="Gene3D" id="2.30.180.10">
    <property type="entry name" value="FAS1 domain"/>
    <property type="match status" value="3"/>
</dbReference>
<feature type="chain" id="PRO_5035832015" description="FAS1 domain-containing protein" evidence="1">
    <location>
        <begin position="22"/>
        <end position="641"/>
    </location>
</feature>
<dbReference type="PROSITE" id="PS50213">
    <property type="entry name" value="FAS1"/>
    <property type="match status" value="3"/>
</dbReference>
<dbReference type="GO" id="GO:0005615">
    <property type="term" value="C:extracellular space"/>
    <property type="evidence" value="ECO:0007669"/>
    <property type="project" value="TreeGrafter"/>
</dbReference>
<protein>
    <recommendedName>
        <fullName evidence="2">FAS1 domain-containing protein</fullName>
    </recommendedName>
</protein>
<name>A0A8S3ZHL4_9EUPU</name>
<proteinExistence type="predicted"/>
<dbReference type="InterPro" id="IPR036378">
    <property type="entry name" value="FAS1_dom_sf"/>
</dbReference>
<dbReference type="GO" id="GO:0031012">
    <property type="term" value="C:extracellular matrix"/>
    <property type="evidence" value="ECO:0007669"/>
    <property type="project" value="TreeGrafter"/>
</dbReference>
<dbReference type="PANTHER" id="PTHR10900">
    <property type="entry name" value="PERIOSTIN-RELATED"/>
    <property type="match status" value="1"/>
</dbReference>
<evidence type="ECO:0000259" key="2">
    <source>
        <dbReference type="PROSITE" id="PS50213"/>
    </source>
</evidence>
<dbReference type="AlphaFoldDB" id="A0A8S3ZHL4"/>
<dbReference type="GO" id="GO:0030198">
    <property type="term" value="P:extracellular matrix organization"/>
    <property type="evidence" value="ECO:0007669"/>
    <property type="project" value="TreeGrafter"/>
</dbReference>
<feature type="domain" description="FAS1" evidence="2">
    <location>
        <begin position="26"/>
        <end position="177"/>
    </location>
</feature>